<dbReference type="Proteomes" id="UP000216188">
    <property type="component" value="Unassembled WGS sequence"/>
</dbReference>
<organism evidence="1 2">
    <name type="scientific">Brucella pseudogrignonensis</name>
    <dbReference type="NCBI Taxonomy" id="419475"/>
    <lineage>
        <taxon>Bacteria</taxon>
        <taxon>Pseudomonadati</taxon>
        <taxon>Pseudomonadota</taxon>
        <taxon>Alphaproteobacteria</taxon>
        <taxon>Hyphomicrobiales</taxon>
        <taxon>Brucellaceae</taxon>
        <taxon>Brucella/Ochrobactrum group</taxon>
        <taxon>Brucella</taxon>
    </lineage>
</organism>
<keyword evidence="2" id="KW-1185">Reference proteome</keyword>
<comment type="caution">
    <text evidence="1">The sequence shown here is derived from an EMBL/GenBank/DDBJ whole genome shotgun (WGS) entry which is preliminary data.</text>
</comment>
<dbReference type="AlphaFoldDB" id="A0A256GSS0"/>
<reference evidence="1 2" key="1">
    <citation type="submission" date="2017-07" db="EMBL/GenBank/DDBJ databases">
        <title>Phylogenetic study on the rhizospheric bacterium Ochrobactrum sp. A44.</title>
        <authorList>
            <person name="Krzyzanowska D.M."/>
            <person name="Ossowicki A."/>
            <person name="Rajewska M."/>
            <person name="Maciag T."/>
            <person name="Kaczynski Z."/>
            <person name="Czerwicka M."/>
            <person name="Jafra S."/>
        </authorList>
    </citation>
    <scope>NUCLEOTIDE SEQUENCE [LARGE SCALE GENOMIC DNA]</scope>
    <source>
        <strain evidence="1 2">CCUG 30717</strain>
    </source>
</reference>
<dbReference type="EMBL" id="NNRM01000006">
    <property type="protein sequence ID" value="OYR30243.1"/>
    <property type="molecule type" value="Genomic_DNA"/>
</dbReference>
<sequence>MVKASGQRKTHAPAFHFGTGLPFILADKRKRTVSELVKSCGANKVIYRPIDGHKSDEIFMALC</sequence>
<gene>
    <name evidence="1" type="ORF">CEV34_0543</name>
</gene>
<protein>
    <submittedName>
        <fullName evidence="1">Uncharacterized protein</fullName>
    </submittedName>
</protein>
<proteinExistence type="predicted"/>
<evidence type="ECO:0000313" key="2">
    <source>
        <dbReference type="Proteomes" id="UP000216188"/>
    </source>
</evidence>
<name>A0A256GSS0_9HYPH</name>
<evidence type="ECO:0000313" key="1">
    <source>
        <dbReference type="EMBL" id="OYR30243.1"/>
    </source>
</evidence>
<accession>A0A256GSS0</accession>